<evidence type="ECO:0000313" key="1">
    <source>
        <dbReference type="EMBL" id="KAI3787694.1"/>
    </source>
</evidence>
<comment type="caution">
    <text evidence="1">The sequence shown here is derived from an EMBL/GenBank/DDBJ whole genome shotgun (WGS) entry which is preliminary data.</text>
</comment>
<keyword evidence="2" id="KW-1185">Reference proteome</keyword>
<reference evidence="2" key="1">
    <citation type="journal article" date="2022" name="Mol. Ecol. Resour.">
        <title>The genomes of chicory, endive, great burdock and yacon provide insights into Asteraceae palaeo-polyploidization history and plant inulin production.</title>
        <authorList>
            <person name="Fan W."/>
            <person name="Wang S."/>
            <person name="Wang H."/>
            <person name="Wang A."/>
            <person name="Jiang F."/>
            <person name="Liu H."/>
            <person name="Zhao H."/>
            <person name="Xu D."/>
            <person name="Zhang Y."/>
        </authorList>
    </citation>
    <scope>NUCLEOTIDE SEQUENCE [LARGE SCALE GENOMIC DNA]</scope>
    <source>
        <strain evidence="2">cv. Punajuju</strain>
    </source>
</reference>
<organism evidence="1 2">
    <name type="scientific">Cichorium intybus</name>
    <name type="common">Chicory</name>
    <dbReference type="NCBI Taxonomy" id="13427"/>
    <lineage>
        <taxon>Eukaryota</taxon>
        <taxon>Viridiplantae</taxon>
        <taxon>Streptophyta</taxon>
        <taxon>Embryophyta</taxon>
        <taxon>Tracheophyta</taxon>
        <taxon>Spermatophyta</taxon>
        <taxon>Magnoliopsida</taxon>
        <taxon>eudicotyledons</taxon>
        <taxon>Gunneridae</taxon>
        <taxon>Pentapetalae</taxon>
        <taxon>asterids</taxon>
        <taxon>campanulids</taxon>
        <taxon>Asterales</taxon>
        <taxon>Asteraceae</taxon>
        <taxon>Cichorioideae</taxon>
        <taxon>Cichorieae</taxon>
        <taxon>Cichoriinae</taxon>
        <taxon>Cichorium</taxon>
    </lineage>
</organism>
<accession>A0ACB9GW42</accession>
<dbReference type="Proteomes" id="UP001055811">
    <property type="component" value="Linkage Group LG01"/>
</dbReference>
<name>A0ACB9GW42_CICIN</name>
<proteinExistence type="predicted"/>
<sequence length="669" mass="73267">MAIKPQTQLVVGDDGVAIITINNPPLNLLSFEVMISLKSSIEEALLCHEVKAIVVHGSRGKFSGGADVTVFGKSHMVKKQKEIGFLSIDLITDLLEASRKPLVAAIDGPAFGGGLEIALACHARIATPTSQLGLTELQYGIIPGFGGTQRLPRLVGLPKALEMILMSKRVNGKDAFGMSLVDDLAPADELITSASRWALDISHATKPWIASLYRTDRLQPLKEARLILNTARVGARKHNPNLIHPLVCIDVIEEGIVSGPRNGLWKEAAALNELRQSETCKSLIHIFFARRNTFKISGITDTGLQPRKVERVGVFGGGLIATATATAFILGNFHVILKEDNHNSLVAALAEIKANLQSHYMVKEKLEKASSLLKGVLDYDSFKHVDLVVEAVEGSIQLKQQIFGDLELYCPQHCIFVSSSPTVDLNLIGERTKSQFRIAGVHFCSPSPVLEIVNTEWTWHQVIVDLLHVAKKMKKTPILVSGVVVNRICAVYSQAAVCLLAKQGQGKHRMEQVMEKFGMGISPFRMMDVVAGMSKGSFKTMRVSTLSQNKQDAGNSTCKDSPNDFKVAKLSEEDIMEMILFPVVNEACCIMEEGRVMKASDIDVASVVAMGFPAYRGGLVYWAHTLGSKYICSRLETWSNQYGRFFNPCAYLRKNSSLGTSLMQVKSHL</sequence>
<gene>
    <name evidence="1" type="ORF">L2E82_00032</name>
</gene>
<evidence type="ECO:0000313" key="2">
    <source>
        <dbReference type="Proteomes" id="UP001055811"/>
    </source>
</evidence>
<reference evidence="1 2" key="2">
    <citation type="journal article" date="2022" name="Mol. Ecol. Resour.">
        <title>The genomes of chicory, endive, great burdock and yacon provide insights into Asteraceae paleo-polyploidization history and plant inulin production.</title>
        <authorList>
            <person name="Fan W."/>
            <person name="Wang S."/>
            <person name="Wang H."/>
            <person name="Wang A."/>
            <person name="Jiang F."/>
            <person name="Liu H."/>
            <person name="Zhao H."/>
            <person name="Xu D."/>
            <person name="Zhang Y."/>
        </authorList>
    </citation>
    <scope>NUCLEOTIDE SEQUENCE [LARGE SCALE GENOMIC DNA]</scope>
    <source>
        <strain evidence="2">cv. Punajuju</strain>
        <tissue evidence="1">Leaves</tissue>
    </source>
</reference>
<protein>
    <submittedName>
        <fullName evidence="1">Uncharacterized protein</fullName>
    </submittedName>
</protein>
<dbReference type="EMBL" id="CM042009">
    <property type="protein sequence ID" value="KAI3787694.1"/>
    <property type="molecule type" value="Genomic_DNA"/>
</dbReference>